<dbReference type="Proteomes" id="UP000024404">
    <property type="component" value="Unassembled WGS sequence"/>
</dbReference>
<sequence>MDSYHGQLKKKKKFGRQVISAQEAMMMLQGNTKKNLIAKVLAIIKWFETYRYHPTCMTSLKFYLLNPTFHALMQHELLSHGKDFVVVN</sequence>
<reference evidence="1" key="2">
    <citation type="submission" date="2022-06" db="UniProtKB">
        <authorList>
            <consortium name="EnsemblMetazoa"/>
        </authorList>
    </citation>
    <scope>IDENTIFICATION</scope>
</reference>
<accession>A0A8R1TUC3</accession>
<keyword evidence="2" id="KW-1185">Reference proteome</keyword>
<protein>
    <submittedName>
        <fullName evidence="1">Uncharacterized protein</fullName>
    </submittedName>
</protein>
<reference evidence="2" key="1">
    <citation type="submission" date="2013-10" db="EMBL/GenBank/DDBJ databases">
        <title>Genome sequencing of Onchocerca volvulus.</title>
        <authorList>
            <person name="Cotton J."/>
            <person name="Tsai J."/>
            <person name="Stanley E."/>
            <person name="Tracey A."/>
            <person name="Holroyd N."/>
            <person name="Lustigman S."/>
            <person name="Berriman M."/>
        </authorList>
    </citation>
    <scope>NUCLEOTIDE SEQUENCE</scope>
</reference>
<evidence type="ECO:0000313" key="2">
    <source>
        <dbReference type="Proteomes" id="UP000024404"/>
    </source>
</evidence>
<dbReference type="EMBL" id="CMVM020000147">
    <property type="status" value="NOT_ANNOTATED_CDS"/>
    <property type="molecule type" value="Genomic_DNA"/>
</dbReference>
<organism evidence="1 2">
    <name type="scientific">Onchocerca volvulus</name>
    <dbReference type="NCBI Taxonomy" id="6282"/>
    <lineage>
        <taxon>Eukaryota</taxon>
        <taxon>Metazoa</taxon>
        <taxon>Ecdysozoa</taxon>
        <taxon>Nematoda</taxon>
        <taxon>Chromadorea</taxon>
        <taxon>Rhabditida</taxon>
        <taxon>Spirurina</taxon>
        <taxon>Spiruromorpha</taxon>
        <taxon>Filarioidea</taxon>
        <taxon>Onchocercidae</taxon>
        <taxon>Onchocerca</taxon>
    </lineage>
</organism>
<proteinExistence type="predicted"/>
<dbReference type="EnsemblMetazoa" id="OVOC4995.1">
    <property type="protein sequence ID" value="OVOC4995.1"/>
    <property type="gene ID" value="WBGene00241804"/>
</dbReference>
<evidence type="ECO:0000313" key="1">
    <source>
        <dbReference type="EnsemblMetazoa" id="OVOC4995.1"/>
    </source>
</evidence>
<dbReference type="AlphaFoldDB" id="A0A8R1TUC3"/>
<name>A0A8R1TUC3_ONCVO</name>